<sequence>MSSRLRRILSLVLLSIGLSFAAPASLETAQVQHALVHTKPGEGAIRHTDFTHEIRQVTRNAAVTTLYNPFEATIPTTKAQAGKGHHLAPVSQVFRVMTVKGPKATSPPVAPPPQPTTTSQANQPATTQVDQQTTTQEGQQTTATEAPSEPTIPSGGLVVLSSSDDVPAETETPISEPSATPTPKKPASHPLEKVAVLGGALGGIALIALLTFIIMHPCVSRLWRREQPPKRPKKVRTPSWMRVLPVSPVLPEADEKGLSGHSADLWGMPRTLDTSPASPDSKYSSSSSRRSSSRSCYDVPVLTSGAPYNSVPAPAAPNLAQYKAALAAYNKAPPGAPPRPKRPPTEDGPGALSDAMILACANQPSAKPTDRMPPVNTSPLLSPKEFFTMPTSPSEQDAPALLVSSPSHDHTRAHSAPQKLVVRNASVNDRILHDDSVPLGIGRKMLEHRRSRSASGWAYPKRPQGPPRHLRKPKEPHYSAQFENVSGGP</sequence>
<keyword evidence="5" id="KW-1185">Reference proteome</keyword>
<feature type="region of interest" description="Disordered" evidence="1">
    <location>
        <begin position="251"/>
        <end position="295"/>
    </location>
</feature>
<feature type="compositionally biased region" description="Polar residues" evidence="1">
    <location>
        <begin position="272"/>
        <end position="283"/>
    </location>
</feature>
<dbReference type="HOGENOM" id="CLU_534232_0_0_1"/>
<feature type="region of interest" description="Disordered" evidence="1">
    <location>
        <begin position="448"/>
        <end position="489"/>
    </location>
</feature>
<gene>
    <name evidence="4" type="ORF">LACBIDRAFT_297693</name>
</gene>
<dbReference type="AlphaFoldDB" id="B0DBS9"/>
<dbReference type="KEGG" id="lbc:LACBIDRAFT_297693"/>
<evidence type="ECO:0000313" key="4">
    <source>
        <dbReference type="EMBL" id="EDR08055.1"/>
    </source>
</evidence>
<dbReference type="RefSeq" id="XP_001881125.1">
    <property type="nucleotide sequence ID" value="XM_001881090.1"/>
</dbReference>
<dbReference type="EMBL" id="DS547102">
    <property type="protein sequence ID" value="EDR08055.1"/>
    <property type="molecule type" value="Genomic_DNA"/>
</dbReference>
<dbReference type="InParanoid" id="B0DBS9"/>
<feature type="region of interest" description="Disordered" evidence="1">
    <location>
        <begin position="330"/>
        <end position="352"/>
    </location>
</feature>
<feature type="compositionally biased region" description="Low complexity" evidence="1">
    <location>
        <begin position="284"/>
        <end position="295"/>
    </location>
</feature>
<keyword evidence="2" id="KW-1133">Transmembrane helix</keyword>
<feature type="signal peptide" evidence="3">
    <location>
        <begin position="1"/>
        <end position="21"/>
    </location>
</feature>
<name>B0DBS9_LACBS</name>
<feature type="transmembrane region" description="Helical" evidence="2">
    <location>
        <begin position="194"/>
        <end position="215"/>
    </location>
</feature>
<feature type="region of interest" description="Disordered" evidence="1">
    <location>
        <begin position="101"/>
        <end position="188"/>
    </location>
</feature>
<reference evidence="4 5" key="1">
    <citation type="journal article" date="2008" name="Nature">
        <title>The genome of Laccaria bicolor provides insights into mycorrhizal symbiosis.</title>
        <authorList>
            <person name="Martin F."/>
            <person name="Aerts A."/>
            <person name="Ahren D."/>
            <person name="Brun A."/>
            <person name="Danchin E.G.J."/>
            <person name="Duchaussoy F."/>
            <person name="Gibon J."/>
            <person name="Kohler A."/>
            <person name="Lindquist E."/>
            <person name="Pereda V."/>
            <person name="Salamov A."/>
            <person name="Shapiro H.J."/>
            <person name="Wuyts J."/>
            <person name="Blaudez D."/>
            <person name="Buee M."/>
            <person name="Brokstein P."/>
            <person name="Canbaeck B."/>
            <person name="Cohen D."/>
            <person name="Courty P.E."/>
            <person name="Coutinho P.M."/>
            <person name="Delaruelle C."/>
            <person name="Detter J.C."/>
            <person name="Deveau A."/>
            <person name="DiFazio S."/>
            <person name="Duplessis S."/>
            <person name="Fraissinet-Tachet L."/>
            <person name="Lucic E."/>
            <person name="Frey-Klett P."/>
            <person name="Fourrey C."/>
            <person name="Feussner I."/>
            <person name="Gay G."/>
            <person name="Grimwood J."/>
            <person name="Hoegger P.J."/>
            <person name="Jain P."/>
            <person name="Kilaru S."/>
            <person name="Labbe J."/>
            <person name="Lin Y.C."/>
            <person name="Legue V."/>
            <person name="Le Tacon F."/>
            <person name="Marmeisse R."/>
            <person name="Melayah D."/>
            <person name="Montanini B."/>
            <person name="Muratet M."/>
            <person name="Nehls U."/>
            <person name="Niculita-Hirzel H."/>
            <person name="Oudot-Le Secq M.P."/>
            <person name="Peter M."/>
            <person name="Quesneville H."/>
            <person name="Rajashekar B."/>
            <person name="Reich M."/>
            <person name="Rouhier N."/>
            <person name="Schmutz J."/>
            <person name="Yin T."/>
            <person name="Chalot M."/>
            <person name="Henrissat B."/>
            <person name="Kuees U."/>
            <person name="Lucas S."/>
            <person name="Van de Peer Y."/>
            <person name="Podila G.K."/>
            <person name="Polle A."/>
            <person name="Pukkila P.J."/>
            <person name="Richardson P.M."/>
            <person name="Rouze P."/>
            <person name="Sanders I.R."/>
            <person name="Stajich J.E."/>
            <person name="Tunlid A."/>
            <person name="Tuskan G."/>
            <person name="Grigoriev I.V."/>
        </authorList>
    </citation>
    <scope>NUCLEOTIDE SEQUENCE [LARGE SCALE GENOMIC DNA]</scope>
    <source>
        <strain evidence="5">S238N-H82 / ATCC MYA-4686</strain>
    </source>
</reference>
<feature type="compositionally biased region" description="Polar residues" evidence="1">
    <location>
        <begin position="172"/>
        <end position="181"/>
    </location>
</feature>
<organism evidence="5">
    <name type="scientific">Laccaria bicolor (strain S238N-H82 / ATCC MYA-4686)</name>
    <name type="common">Bicoloured deceiver</name>
    <name type="synonym">Laccaria laccata var. bicolor</name>
    <dbReference type="NCBI Taxonomy" id="486041"/>
    <lineage>
        <taxon>Eukaryota</taxon>
        <taxon>Fungi</taxon>
        <taxon>Dikarya</taxon>
        <taxon>Basidiomycota</taxon>
        <taxon>Agaricomycotina</taxon>
        <taxon>Agaricomycetes</taxon>
        <taxon>Agaricomycetidae</taxon>
        <taxon>Agaricales</taxon>
        <taxon>Agaricineae</taxon>
        <taxon>Hydnangiaceae</taxon>
        <taxon>Laccaria</taxon>
    </lineage>
</organism>
<keyword evidence="2" id="KW-0812">Transmembrane</keyword>
<dbReference type="GeneID" id="6077036"/>
<evidence type="ECO:0000256" key="2">
    <source>
        <dbReference type="SAM" id="Phobius"/>
    </source>
</evidence>
<dbReference type="Proteomes" id="UP000001194">
    <property type="component" value="Unassembled WGS sequence"/>
</dbReference>
<evidence type="ECO:0000256" key="3">
    <source>
        <dbReference type="SAM" id="SignalP"/>
    </source>
</evidence>
<feature type="compositionally biased region" description="Low complexity" evidence="1">
    <location>
        <begin position="116"/>
        <end position="144"/>
    </location>
</feature>
<evidence type="ECO:0000256" key="1">
    <source>
        <dbReference type="SAM" id="MobiDB-lite"/>
    </source>
</evidence>
<keyword evidence="2" id="KW-0472">Membrane</keyword>
<protein>
    <submittedName>
        <fullName evidence="4">Predicted protein</fullName>
    </submittedName>
</protein>
<proteinExistence type="predicted"/>
<feature type="chain" id="PRO_5002747145" evidence="3">
    <location>
        <begin position="22"/>
        <end position="489"/>
    </location>
</feature>
<accession>B0DBS9</accession>
<dbReference type="OrthoDB" id="3056408at2759"/>
<evidence type="ECO:0000313" key="5">
    <source>
        <dbReference type="Proteomes" id="UP000001194"/>
    </source>
</evidence>
<keyword evidence="3" id="KW-0732">Signal</keyword>